<accession>A0A699T3M9</accession>
<feature type="non-terminal residue" evidence="1">
    <location>
        <position position="1"/>
    </location>
</feature>
<gene>
    <name evidence="1" type="ORF">Tci_875968</name>
</gene>
<reference evidence="1" key="1">
    <citation type="journal article" date="2019" name="Sci. Rep.">
        <title>Draft genome of Tanacetum cinerariifolium, the natural source of mosquito coil.</title>
        <authorList>
            <person name="Yamashiro T."/>
            <person name="Shiraishi A."/>
            <person name="Satake H."/>
            <person name="Nakayama K."/>
        </authorList>
    </citation>
    <scope>NUCLEOTIDE SEQUENCE</scope>
</reference>
<evidence type="ECO:0000313" key="1">
    <source>
        <dbReference type="EMBL" id="GFD03999.1"/>
    </source>
</evidence>
<sequence>RVVVADRGPTVGRSWCGGGPTVEVVALVADREGGRGGVGHGGSSPWRVTVVAGVIHGGWSGRSCRGGRPEVAVMVGWHWRWPSVAAGEGSSVSWWPFEGPTGAVHGVVAARRWGWVALVADRRGPSVVALVVVGVVVCGGGCEPSVA</sequence>
<name>A0A699T3M9_TANCI</name>
<proteinExistence type="predicted"/>
<protein>
    <submittedName>
        <fullName evidence="1">Uncharacterized protein</fullName>
    </submittedName>
</protein>
<dbReference type="AlphaFoldDB" id="A0A699T3M9"/>
<dbReference type="EMBL" id="BKCJ011208653">
    <property type="protein sequence ID" value="GFD03999.1"/>
    <property type="molecule type" value="Genomic_DNA"/>
</dbReference>
<comment type="caution">
    <text evidence="1">The sequence shown here is derived from an EMBL/GenBank/DDBJ whole genome shotgun (WGS) entry which is preliminary data.</text>
</comment>
<feature type="non-terminal residue" evidence="1">
    <location>
        <position position="147"/>
    </location>
</feature>
<organism evidence="1">
    <name type="scientific">Tanacetum cinerariifolium</name>
    <name type="common">Dalmatian daisy</name>
    <name type="synonym">Chrysanthemum cinerariifolium</name>
    <dbReference type="NCBI Taxonomy" id="118510"/>
    <lineage>
        <taxon>Eukaryota</taxon>
        <taxon>Viridiplantae</taxon>
        <taxon>Streptophyta</taxon>
        <taxon>Embryophyta</taxon>
        <taxon>Tracheophyta</taxon>
        <taxon>Spermatophyta</taxon>
        <taxon>Magnoliopsida</taxon>
        <taxon>eudicotyledons</taxon>
        <taxon>Gunneridae</taxon>
        <taxon>Pentapetalae</taxon>
        <taxon>asterids</taxon>
        <taxon>campanulids</taxon>
        <taxon>Asterales</taxon>
        <taxon>Asteraceae</taxon>
        <taxon>Asteroideae</taxon>
        <taxon>Anthemideae</taxon>
        <taxon>Anthemidinae</taxon>
        <taxon>Tanacetum</taxon>
    </lineage>
</organism>